<accession>A0ABP3EDJ0</accession>
<keyword evidence="6" id="KW-1185">Reference proteome</keyword>
<dbReference type="InterPro" id="IPR036388">
    <property type="entry name" value="WH-like_DNA-bd_sf"/>
</dbReference>
<dbReference type="PROSITE" id="PS50995">
    <property type="entry name" value="HTH_MARR_2"/>
    <property type="match status" value="1"/>
</dbReference>
<dbReference type="SMART" id="SM00347">
    <property type="entry name" value="HTH_MARR"/>
    <property type="match status" value="1"/>
</dbReference>
<keyword evidence="3" id="KW-0804">Transcription</keyword>
<organism evidence="5 6">
    <name type="scientific">Cryptosporangium japonicum</name>
    <dbReference type="NCBI Taxonomy" id="80872"/>
    <lineage>
        <taxon>Bacteria</taxon>
        <taxon>Bacillati</taxon>
        <taxon>Actinomycetota</taxon>
        <taxon>Actinomycetes</taxon>
        <taxon>Cryptosporangiales</taxon>
        <taxon>Cryptosporangiaceae</taxon>
        <taxon>Cryptosporangium</taxon>
    </lineage>
</organism>
<dbReference type="PRINTS" id="PR00598">
    <property type="entry name" value="HTHMARR"/>
</dbReference>
<evidence type="ECO:0000313" key="5">
    <source>
        <dbReference type="EMBL" id="GAA0260097.1"/>
    </source>
</evidence>
<dbReference type="PANTHER" id="PTHR42756:SF1">
    <property type="entry name" value="TRANSCRIPTIONAL REPRESSOR OF EMRAB OPERON"/>
    <property type="match status" value="1"/>
</dbReference>
<keyword evidence="1" id="KW-0805">Transcription regulation</keyword>
<dbReference type="PANTHER" id="PTHR42756">
    <property type="entry name" value="TRANSCRIPTIONAL REGULATOR, MARR"/>
    <property type="match status" value="1"/>
</dbReference>
<name>A0ABP3EDJ0_9ACTN</name>
<dbReference type="EMBL" id="BAAAGX010000020">
    <property type="protein sequence ID" value="GAA0260097.1"/>
    <property type="molecule type" value="Genomic_DNA"/>
</dbReference>
<gene>
    <name evidence="5" type="ORF">GCM10009539_51890</name>
</gene>
<dbReference type="Proteomes" id="UP001500967">
    <property type="component" value="Unassembled WGS sequence"/>
</dbReference>
<proteinExistence type="predicted"/>
<dbReference type="SUPFAM" id="SSF46785">
    <property type="entry name" value="Winged helix' DNA-binding domain"/>
    <property type="match status" value="1"/>
</dbReference>
<dbReference type="Pfam" id="PF01047">
    <property type="entry name" value="MarR"/>
    <property type="match status" value="1"/>
</dbReference>
<dbReference type="InterPro" id="IPR036390">
    <property type="entry name" value="WH_DNA-bd_sf"/>
</dbReference>
<feature type="domain" description="HTH marR-type" evidence="4">
    <location>
        <begin position="1"/>
        <end position="133"/>
    </location>
</feature>
<sequence length="139" mass="14970">MTDLLRLFTRAHKLLQAASDEAMSAHGVRVGQNLVLEVLWAEDGLTPGELAGRLKVSTPTVVNAATRMEAAGLITRRRDDADARLVRLHLTDAGRAAEKPVGAARAALAQRVTAELTPEERAATESALRKIIRTLDPES</sequence>
<keyword evidence="2" id="KW-0238">DNA-binding</keyword>
<dbReference type="Gene3D" id="1.10.10.10">
    <property type="entry name" value="Winged helix-like DNA-binding domain superfamily/Winged helix DNA-binding domain"/>
    <property type="match status" value="1"/>
</dbReference>
<evidence type="ECO:0000256" key="3">
    <source>
        <dbReference type="ARBA" id="ARBA00023163"/>
    </source>
</evidence>
<protein>
    <recommendedName>
        <fullName evidence="4">HTH marR-type domain-containing protein</fullName>
    </recommendedName>
</protein>
<dbReference type="RefSeq" id="WP_344651520.1">
    <property type="nucleotide sequence ID" value="NZ_BAAAGX010000020.1"/>
</dbReference>
<evidence type="ECO:0000256" key="1">
    <source>
        <dbReference type="ARBA" id="ARBA00023015"/>
    </source>
</evidence>
<comment type="caution">
    <text evidence="5">The sequence shown here is derived from an EMBL/GenBank/DDBJ whole genome shotgun (WGS) entry which is preliminary data.</text>
</comment>
<reference evidence="6" key="1">
    <citation type="journal article" date="2019" name="Int. J. Syst. Evol. Microbiol.">
        <title>The Global Catalogue of Microorganisms (GCM) 10K type strain sequencing project: providing services to taxonomists for standard genome sequencing and annotation.</title>
        <authorList>
            <consortium name="The Broad Institute Genomics Platform"/>
            <consortium name="The Broad Institute Genome Sequencing Center for Infectious Disease"/>
            <person name="Wu L."/>
            <person name="Ma J."/>
        </authorList>
    </citation>
    <scope>NUCLEOTIDE SEQUENCE [LARGE SCALE GENOMIC DNA]</scope>
    <source>
        <strain evidence="6">JCM 10425</strain>
    </source>
</reference>
<evidence type="ECO:0000256" key="2">
    <source>
        <dbReference type="ARBA" id="ARBA00023125"/>
    </source>
</evidence>
<evidence type="ECO:0000259" key="4">
    <source>
        <dbReference type="PROSITE" id="PS50995"/>
    </source>
</evidence>
<dbReference type="InterPro" id="IPR000835">
    <property type="entry name" value="HTH_MarR-typ"/>
</dbReference>
<evidence type="ECO:0000313" key="6">
    <source>
        <dbReference type="Proteomes" id="UP001500967"/>
    </source>
</evidence>